<evidence type="ECO:0000313" key="12">
    <source>
        <dbReference type="Proteomes" id="UP001497457"/>
    </source>
</evidence>
<keyword evidence="5" id="KW-0611">Plant defense</keyword>
<evidence type="ECO:0000256" key="4">
    <source>
        <dbReference type="ARBA" id="ARBA00022741"/>
    </source>
</evidence>
<dbReference type="InterPro" id="IPR055414">
    <property type="entry name" value="LRR_R13L4/SHOC2-like"/>
</dbReference>
<dbReference type="InterPro" id="IPR032675">
    <property type="entry name" value="LRR_dom_sf"/>
</dbReference>
<feature type="domain" description="Disease resistance N-terminal" evidence="8">
    <location>
        <begin position="2"/>
        <end position="76"/>
    </location>
</feature>
<dbReference type="Gene3D" id="3.80.10.10">
    <property type="entry name" value="Ribonuclease Inhibitor"/>
    <property type="match status" value="3"/>
</dbReference>
<evidence type="ECO:0000259" key="9">
    <source>
        <dbReference type="Pfam" id="PF23559"/>
    </source>
</evidence>
<dbReference type="EMBL" id="OZ075133">
    <property type="protein sequence ID" value="CAL4989376.1"/>
    <property type="molecule type" value="Genomic_DNA"/>
</dbReference>
<dbReference type="CDD" id="cd14798">
    <property type="entry name" value="RX-CC_like"/>
    <property type="match status" value="1"/>
</dbReference>
<keyword evidence="12" id="KW-1185">Reference proteome</keyword>
<feature type="domain" description="NB-ARC" evidence="7">
    <location>
        <begin position="174"/>
        <end position="286"/>
    </location>
</feature>
<dbReference type="Proteomes" id="UP001497457">
    <property type="component" value="Chromosome 23rd"/>
</dbReference>
<dbReference type="PRINTS" id="PR00364">
    <property type="entry name" value="DISEASERSIST"/>
</dbReference>
<dbReference type="SUPFAM" id="SSF52058">
    <property type="entry name" value="L domain-like"/>
    <property type="match status" value="1"/>
</dbReference>
<proteinExistence type="inferred from homology"/>
<dbReference type="InterPro" id="IPR041118">
    <property type="entry name" value="Rx_N"/>
</dbReference>
<dbReference type="Pfam" id="PF23559">
    <property type="entry name" value="WHD_DRP"/>
    <property type="match status" value="1"/>
</dbReference>
<dbReference type="InterPro" id="IPR044974">
    <property type="entry name" value="Disease_R_plants"/>
</dbReference>
<organism evidence="11 12">
    <name type="scientific">Urochloa decumbens</name>
    <dbReference type="NCBI Taxonomy" id="240449"/>
    <lineage>
        <taxon>Eukaryota</taxon>
        <taxon>Viridiplantae</taxon>
        <taxon>Streptophyta</taxon>
        <taxon>Embryophyta</taxon>
        <taxon>Tracheophyta</taxon>
        <taxon>Spermatophyta</taxon>
        <taxon>Magnoliopsida</taxon>
        <taxon>Liliopsida</taxon>
        <taxon>Poales</taxon>
        <taxon>Poaceae</taxon>
        <taxon>PACMAD clade</taxon>
        <taxon>Panicoideae</taxon>
        <taxon>Panicodae</taxon>
        <taxon>Paniceae</taxon>
        <taxon>Melinidinae</taxon>
        <taxon>Urochloa</taxon>
    </lineage>
</organism>
<feature type="domain" description="Disease resistance R13L4/SHOC-2-like LRR" evidence="10">
    <location>
        <begin position="535"/>
        <end position="905"/>
    </location>
</feature>
<dbReference type="Pfam" id="PF00931">
    <property type="entry name" value="NB-ARC"/>
    <property type="match status" value="1"/>
</dbReference>
<dbReference type="Gene3D" id="1.20.5.4130">
    <property type="match status" value="1"/>
</dbReference>
<keyword evidence="2" id="KW-0433">Leucine-rich repeat</keyword>
<dbReference type="SUPFAM" id="SSF52540">
    <property type="entry name" value="P-loop containing nucleoside triphosphate hydrolases"/>
    <property type="match status" value="1"/>
</dbReference>
<dbReference type="InterPro" id="IPR038005">
    <property type="entry name" value="RX-like_CC"/>
</dbReference>
<keyword evidence="6" id="KW-0175">Coiled coil</keyword>
<evidence type="ECO:0000259" key="10">
    <source>
        <dbReference type="Pfam" id="PF23598"/>
    </source>
</evidence>
<evidence type="ECO:0000256" key="1">
    <source>
        <dbReference type="ARBA" id="ARBA00008894"/>
    </source>
</evidence>
<evidence type="ECO:0000313" key="11">
    <source>
        <dbReference type="EMBL" id="CAL4989376.1"/>
    </source>
</evidence>
<dbReference type="PANTHER" id="PTHR23155">
    <property type="entry name" value="DISEASE RESISTANCE PROTEIN RP"/>
    <property type="match status" value="1"/>
</dbReference>
<dbReference type="Pfam" id="PF18052">
    <property type="entry name" value="Rx_N"/>
    <property type="match status" value="1"/>
</dbReference>
<evidence type="ECO:0000256" key="2">
    <source>
        <dbReference type="ARBA" id="ARBA00022614"/>
    </source>
</evidence>
<dbReference type="Gene3D" id="3.40.50.300">
    <property type="entry name" value="P-loop containing nucleotide triphosphate hydrolases"/>
    <property type="match status" value="1"/>
</dbReference>
<sequence>MISEMARDEVQMLLGVSTEIEKMDTKLKDLKNFLADAERRNITDQSVQAWVGELRDAMYEATNILDICQLKAMERGKIHGAGCQNPLLFCMRNPLHAHKIGSRMKRLNQRLEEIKKRSFDFGFINLNSYEDRTRRLTSSRRASRETSGELDKSSLVGEKIEEDTRNLVGRLTAQDRLTKTENNKITVFSIVGVGGIGKTTLAQNIYNHDIIQQEFQKRIWLSVNKNFTETELLRRVVIEAGGDHQSAGNVRTALEKALKNALNGKKTLLVMDDVWGHRAWEGMMATKPYHHVDELEPQDAWLLLKKQVCGIENDEAHVELLKDIGMKIVEKCDCLPLAVKVMGGLLRQKNTSRRDWENVLNDSMWSASQMPEELNNAVHLSYQDLHACLKPCFLHYSLLPKRTRFYVDDIVGMWISEGFVHGTSRDLEEIGKGYYEELIQRNLIEPDLTYTDQILCNMHDVVRSFAQYVARNEALVAQSSETDISEKFNSQKFIRLSILLVTEGSESHDLDWCSLQAQPSLRTLISVGRIEIKPGDSLLTFSNLRTLHVANSNFDALVGSLNQLKHLRYLCIDSTDTSRLPENISRMKFLQHISLNSCKSLSMLPASISKLQQLRYLDLSGTSIKYLHRGFDGLTCLRKLYGFPAYVDDGWCSLEELGPLSHLMELGISGLENVYSSTFATKVRLGEKVRLTFLKLECTGRLGDDGQLVKEEEEEGTSEKVQRQIEEVFDELCPPSSLEHLVINGYFGQRLPRWMMSTTDGPLQNLRILMMVNLACCTELPNRLCQLPCLEHLQITNAPTIKRVGSEFLQPNDHSHNNSHVGALFPRLSEMYFTELVEWEEWEWEEQVKAMPILEKLRLEKCMLRHVPAGLSFHAMALKILVVYDVQHLSSLENFTSLVHLEVFSNNDLERIINLPRLQKLVIVKCPKLKLLEDVPALQRLNLEDYNMETVPRYLQDVNPRHLLLDCSLSLLTCIAAGKSGPEWDKFSHVQQVKVYADDEGISRKRYVLYTTDPFRFETNISRSEIDRARMKRTWFPYSKTCPVEDECPVGRHASVADKHLPLCLRFRCNAYRHLVNWLCQTCLHCSEARDIASLSDQWTEASGYQAAWTYQTTYGRLQEQKGISSV</sequence>
<comment type="similarity">
    <text evidence="1">Belongs to the disease resistance NB-LRR family.</text>
</comment>
<reference evidence="11" key="1">
    <citation type="submission" date="2024-10" db="EMBL/GenBank/DDBJ databases">
        <authorList>
            <person name="Ryan C."/>
        </authorList>
    </citation>
    <scope>NUCLEOTIDE SEQUENCE [LARGE SCALE GENOMIC DNA]</scope>
</reference>
<evidence type="ECO:0000256" key="6">
    <source>
        <dbReference type="ARBA" id="ARBA00023054"/>
    </source>
</evidence>
<evidence type="ECO:0000256" key="5">
    <source>
        <dbReference type="ARBA" id="ARBA00022821"/>
    </source>
</evidence>
<dbReference type="Pfam" id="PF23598">
    <property type="entry name" value="LRR_14"/>
    <property type="match status" value="1"/>
</dbReference>
<keyword evidence="4" id="KW-0547">Nucleotide-binding</keyword>
<evidence type="ECO:0000259" key="8">
    <source>
        <dbReference type="Pfam" id="PF18052"/>
    </source>
</evidence>
<dbReference type="Gene3D" id="1.10.8.430">
    <property type="entry name" value="Helical domain of apoptotic protease-activating factors"/>
    <property type="match status" value="1"/>
</dbReference>
<protein>
    <submittedName>
        <fullName evidence="11">Uncharacterized protein</fullName>
    </submittedName>
</protein>
<dbReference type="InterPro" id="IPR027417">
    <property type="entry name" value="P-loop_NTPase"/>
</dbReference>
<dbReference type="AlphaFoldDB" id="A0ABC9AX65"/>
<dbReference type="InterPro" id="IPR042197">
    <property type="entry name" value="Apaf_helical"/>
</dbReference>
<feature type="domain" description="Disease resistance protein winged helix" evidence="9">
    <location>
        <begin position="399"/>
        <end position="466"/>
    </location>
</feature>
<accession>A0ABC9AX65</accession>
<keyword evidence="3" id="KW-0677">Repeat</keyword>
<evidence type="ECO:0000259" key="7">
    <source>
        <dbReference type="Pfam" id="PF00931"/>
    </source>
</evidence>
<dbReference type="GO" id="GO:0051707">
    <property type="term" value="P:response to other organism"/>
    <property type="evidence" value="ECO:0007669"/>
    <property type="project" value="UniProtKB-ARBA"/>
</dbReference>
<dbReference type="InterPro" id="IPR002182">
    <property type="entry name" value="NB-ARC"/>
</dbReference>
<dbReference type="GO" id="GO:0006952">
    <property type="term" value="P:defense response"/>
    <property type="evidence" value="ECO:0007669"/>
    <property type="project" value="UniProtKB-KW"/>
</dbReference>
<evidence type="ECO:0000256" key="3">
    <source>
        <dbReference type="ARBA" id="ARBA00022737"/>
    </source>
</evidence>
<dbReference type="InterPro" id="IPR058922">
    <property type="entry name" value="WHD_DRP"/>
</dbReference>
<dbReference type="GO" id="GO:0000166">
    <property type="term" value="F:nucleotide binding"/>
    <property type="evidence" value="ECO:0007669"/>
    <property type="project" value="UniProtKB-KW"/>
</dbReference>
<name>A0ABC9AX65_9POAL</name>
<dbReference type="PANTHER" id="PTHR23155:SF1095">
    <property type="entry name" value="OS05G0250700 PROTEIN"/>
    <property type="match status" value="1"/>
</dbReference>
<gene>
    <name evidence="11" type="ORF">URODEC1_LOCUS59690</name>
</gene>